<dbReference type="GO" id="GO:0016020">
    <property type="term" value="C:membrane"/>
    <property type="evidence" value="ECO:0007669"/>
    <property type="project" value="InterPro"/>
</dbReference>
<dbReference type="PROSITE" id="PS50893">
    <property type="entry name" value="ABC_TRANSPORTER_2"/>
    <property type="match status" value="1"/>
</dbReference>
<dbReference type="GO" id="GO:0005524">
    <property type="term" value="F:ATP binding"/>
    <property type="evidence" value="ECO:0007669"/>
    <property type="project" value="UniProtKB-KW"/>
</dbReference>
<dbReference type="InterPro" id="IPR008995">
    <property type="entry name" value="Mo/tungstate-bd_C_term_dom"/>
</dbReference>
<evidence type="ECO:0000256" key="1">
    <source>
        <dbReference type="ARBA" id="ARBA00022448"/>
    </source>
</evidence>
<dbReference type="AlphaFoldDB" id="A0A7C4L0E5"/>
<dbReference type="Gene3D" id="3.40.50.300">
    <property type="entry name" value="P-loop containing nucleotide triphosphate hydrolases"/>
    <property type="match status" value="1"/>
</dbReference>
<evidence type="ECO:0000313" key="11">
    <source>
        <dbReference type="EMBL" id="HGS87817.1"/>
    </source>
</evidence>
<dbReference type="PANTHER" id="PTHR42781:SF4">
    <property type="entry name" value="SPERMIDINE_PUTRESCINE IMPORT ATP-BINDING PROTEIN POTA"/>
    <property type="match status" value="1"/>
</dbReference>
<gene>
    <name evidence="11" type="ORF">ENT17_09390</name>
</gene>
<dbReference type="Pfam" id="PF00005">
    <property type="entry name" value="ABC_tran"/>
    <property type="match status" value="1"/>
</dbReference>
<dbReference type="FunFam" id="3.40.50.300:FF:000425">
    <property type="entry name" value="Probable ABC transporter, ATP-binding subunit"/>
    <property type="match status" value="1"/>
</dbReference>
<dbReference type="EC" id="7.6.2.9" evidence="9"/>
<dbReference type="SMART" id="SM00382">
    <property type="entry name" value="AAA"/>
    <property type="match status" value="1"/>
</dbReference>
<dbReference type="InterPro" id="IPR003593">
    <property type="entry name" value="AAA+_ATPase"/>
</dbReference>
<keyword evidence="2" id="KW-1003">Cell membrane</keyword>
<dbReference type="InterPro" id="IPR027417">
    <property type="entry name" value="P-loop_NTPase"/>
</dbReference>
<dbReference type="SUPFAM" id="SSF50331">
    <property type="entry name" value="MOP-like"/>
    <property type="match status" value="1"/>
</dbReference>
<dbReference type="SUPFAM" id="SSF52540">
    <property type="entry name" value="P-loop containing nucleoside triphosphate hydrolases"/>
    <property type="match status" value="1"/>
</dbReference>
<evidence type="ECO:0000256" key="9">
    <source>
        <dbReference type="ARBA" id="ARBA00066388"/>
    </source>
</evidence>
<keyword evidence="3" id="KW-0410">Iron transport</keyword>
<evidence type="ECO:0000256" key="7">
    <source>
        <dbReference type="ARBA" id="ARBA00023065"/>
    </source>
</evidence>
<evidence type="ECO:0000259" key="10">
    <source>
        <dbReference type="PROSITE" id="PS50893"/>
    </source>
</evidence>
<keyword evidence="7" id="KW-0406">Ion transport</keyword>
<evidence type="ECO:0000256" key="8">
    <source>
        <dbReference type="ARBA" id="ARBA00023136"/>
    </source>
</evidence>
<organism evidence="11">
    <name type="scientific">Bellilinea caldifistulae</name>
    <dbReference type="NCBI Taxonomy" id="360411"/>
    <lineage>
        <taxon>Bacteria</taxon>
        <taxon>Bacillati</taxon>
        <taxon>Chloroflexota</taxon>
        <taxon>Anaerolineae</taxon>
        <taxon>Anaerolineales</taxon>
        <taxon>Anaerolineaceae</taxon>
        <taxon>Bellilinea</taxon>
    </lineage>
</organism>
<dbReference type="EMBL" id="DSXR01000093">
    <property type="protein sequence ID" value="HGS87817.1"/>
    <property type="molecule type" value="Genomic_DNA"/>
</dbReference>
<keyword evidence="4" id="KW-0547">Nucleotide-binding</keyword>
<evidence type="ECO:0000256" key="4">
    <source>
        <dbReference type="ARBA" id="ARBA00022741"/>
    </source>
</evidence>
<reference evidence="11" key="1">
    <citation type="journal article" date="2020" name="mSystems">
        <title>Genome- and Community-Level Interaction Insights into Carbon Utilization and Element Cycling Functions of Hydrothermarchaeota in Hydrothermal Sediment.</title>
        <authorList>
            <person name="Zhou Z."/>
            <person name="Liu Y."/>
            <person name="Xu W."/>
            <person name="Pan J."/>
            <person name="Luo Z.H."/>
            <person name="Li M."/>
        </authorList>
    </citation>
    <scope>NUCLEOTIDE SEQUENCE [LARGE SCALE GENOMIC DNA]</scope>
    <source>
        <strain evidence="11">SpSt-556</strain>
    </source>
</reference>
<dbReference type="InterPro" id="IPR015853">
    <property type="entry name" value="ABC_transpr_FbpC"/>
</dbReference>
<keyword evidence="5 11" id="KW-0067">ATP-binding</keyword>
<keyword evidence="8" id="KW-0472">Membrane</keyword>
<evidence type="ECO:0000256" key="6">
    <source>
        <dbReference type="ARBA" id="ARBA00023004"/>
    </source>
</evidence>
<evidence type="ECO:0000256" key="5">
    <source>
        <dbReference type="ARBA" id="ARBA00022840"/>
    </source>
</evidence>
<keyword evidence="1" id="KW-0813">Transport</keyword>
<dbReference type="InterPro" id="IPR017871">
    <property type="entry name" value="ABC_transporter-like_CS"/>
</dbReference>
<dbReference type="InterPro" id="IPR003439">
    <property type="entry name" value="ABC_transporter-like_ATP-bd"/>
</dbReference>
<name>A0A7C4L0E5_9CHLR</name>
<evidence type="ECO:0000256" key="2">
    <source>
        <dbReference type="ARBA" id="ARBA00022475"/>
    </source>
</evidence>
<sequence length="382" mass="41280">MRAGHCRAGAGAPAGGRLPLSGVRGITGTMLTVENIHKQYEGQPLLRGVSFEVAAGETVCLLGASGSGKSTLLRIIAGLEEAESGRVLWQGNDLRGVPVHERRFGLMFQDYALFPHRSVAQNVAFGLRMQNLPSAQIEQRVREVLQRVNLSQFANRRVTDLSGGEQQRVALARALAPHPRLLMLDEPLGALDRALREELGQFLREVLHESGVPAIYVTHDQEEAFTIADRLILLHDGQVAQSGQPAEVVQSPASLWVARFLGLTNLLRGRVIESHPLTVQTDLGIFQPLSCSSVPPKGESVTLLLRPGGLAGAAADEGVNTFAAQVKDVIFRGEDYRITLHSGGISLYFHVRQPLAVGWQGRLAVHADALYCLREASGVGDV</sequence>
<feature type="domain" description="ABC transporter" evidence="10">
    <location>
        <begin position="31"/>
        <end position="261"/>
    </location>
</feature>
<accession>A0A7C4L0E5</accession>
<dbReference type="GO" id="GO:0016887">
    <property type="term" value="F:ATP hydrolysis activity"/>
    <property type="evidence" value="ECO:0007669"/>
    <property type="project" value="InterPro"/>
</dbReference>
<dbReference type="PROSITE" id="PS00211">
    <property type="entry name" value="ABC_TRANSPORTER_1"/>
    <property type="match status" value="1"/>
</dbReference>
<dbReference type="CDD" id="cd03259">
    <property type="entry name" value="ABC_Carb_Solutes_like"/>
    <property type="match status" value="1"/>
</dbReference>
<proteinExistence type="predicted"/>
<comment type="caution">
    <text evidence="11">The sequence shown here is derived from an EMBL/GenBank/DDBJ whole genome shotgun (WGS) entry which is preliminary data.</text>
</comment>
<protein>
    <recommendedName>
        <fullName evidence="9">ABC-type quaternary amine transporter</fullName>
        <ecNumber evidence="9">7.6.2.9</ecNumber>
    </recommendedName>
</protein>
<dbReference type="GO" id="GO:0015408">
    <property type="term" value="F:ABC-type ferric iron transporter activity"/>
    <property type="evidence" value="ECO:0007669"/>
    <property type="project" value="InterPro"/>
</dbReference>
<evidence type="ECO:0000256" key="3">
    <source>
        <dbReference type="ARBA" id="ARBA00022496"/>
    </source>
</evidence>
<keyword evidence="6" id="KW-0408">Iron</keyword>
<dbReference type="InterPro" id="IPR050093">
    <property type="entry name" value="ABC_SmlMolc_Importer"/>
</dbReference>
<dbReference type="PANTHER" id="PTHR42781">
    <property type="entry name" value="SPERMIDINE/PUTRESCINE IMPORT ATP-BINDING PROTEIN POTA"/>
    <property type="match status" value="1"/>
</dbReference>
<dbReference type="GO" id="GO:0015418">
    <property type="term" value="F:ABC-type quaternary ammonium compound transporting activity"/>
    <property type="evidence" value="ECO:0007669"/>
    <property type="project" value="UniProtKB-EC"/>
</dbReference>